<evidence type="ECO:0000313" key="11">
    <source>
        <dbReference type="Proteomes" id="UP001286313"/>
    </source>
</evidence>
<evidence type="ECO:0000256" key="2">
    <source>
        <dbReference type="ARBA" id="ARBA00010992"/>
    </source>
</evidence>
<sequence>MVWAKTNPTDNDRGTHTTPGPGTHTTPGPGTHTTPGPGTHTTPGPGTHTTPGPGTHTTPGPGSHTTPGPGECRRVPISDTNWPKAVNARLSLLIVSVALNGFIANYQKGALAVALQLFREELNITLFWQQLIISSYYITGYFSAVSAGFISERVGRRDILTVAGLIYLVSLVVSATARDRSQILVARLIAGVHLGYALALSPLYLSEVAPKGSKGLATITFAFFYALGIATSHLLGAVFSNVPNGWRYLFGVGALPSVLQILGLLMVPDSPPWLAHQGKLREAEMSLISLRSKTCEYVSEFQCILAEVKAQECKRGIVQVFASVTVRRALLLGSLLYLTYGVSGVSIYLAFGVSLVMRTGIHDLPRIFLVIGGLYAIGVLGVFVCVSLVKCVGRRPLWLASLFIMALGLIITAVTIQTSLIHTQDVDLPSLDPECEANTCRDCALNNECGFCFSPGSVFDSSCVLTDNDDGFNEMSESSVCANDTLLGTGDVVFAFDWCPFQYAWVALLGFAVFVFGFFLGVGSLIRTINSEIYPLWASSYANGLASSVVMLALFIISFVFLLSFRRTFRGLYGLFYLIGGINLFLFVVFLFLLPETKNKGWRHKERLFQRPLGCGVLVGRRQCTTC</sequence>
<accession>A0AAE1FA97</accession>
<dbReference type="PROSITE" id="PS00217">
    <property type="entry name" value="SUGAR_TRANSPORT_2"/>
    <property type="match status" value="1"/>
</dbReference>
<comment type="caution">
    <text evidence="10">The sequence shown here is derived from an EMBL/GenBank/DDBJ whole genome shotgun (WGS) entry which is preliminary data.</text>
</comment>
<organism evidence="10 11">
    <name type="scientific">Petrolisthes cinctipes</name>
    <name type="common">Flat porcelain crab</name>
    <dbReference type="NCBI Taxonomy" id="88211"/>
    <lineage>
        <taxon>Eukaryota</taxon>
        <taxon>Metazoa</taxon>
        <taxon>Ecdysozoa</taxon>
        <taxon>Arthropoda</taxon>
        <taxon>Crustacea</taxon>
        <taxon>Multicrustacea</taxon>
        <taxon>Malacostraca</taxon>
        <taxon>Eumalacostraca</taxon>
        <taxon>Eucarida</taxon>
        <taxon>Decapoda</taxon>
        <taxon>Pleocyemata</taxon>
        <taxon>Anomura</taxon>
        <taxon>Galatheoidea</taxon>
        <taxon>Porcellanidae</taxon>
        <taxon>Petrolisthes</taxon>
    </lineage>
</organism>
<evidence type="ECO:0000256" key="7">
    <source>
        <dbReference type="SAM" id="MobiDB-lite"/>
    </source>
</evidence>
<feature type="domain" description="Major facilitator superfamily (MFS) profile" evidence="9">
    <location>
        <begin position="93"/>
        <end position="598"/>
    </location>
</feature>
<dbReference type="EMBL" id="JAWQEG010002705">
    <property type="protein sequence ID" value="KAK3870207.1"/>
    <property type="molecule type" value="Genomic_DNA"/>
</dbReference>
<feature type="transmembrane region" description="Helical" evidence="8">
    <location>
        <begin position="575"/>
        <end position="594"/>
    </location>
</feature>
<dbReference type="GO" id="GO:0005366">
    <property type="term" value="F:myo-inositol:proton symporter activity"/>
    <property type="evidence" value="ECO:0007669"/>
    <property type="project" value="TreeGrafter"/>
</dbReference>
<protein>
    <recommendedName>
        <fullName evidence="9">Major facilitator superfamily (MFS) profile domain-containing protein</fullName>
    </recommendedName>
</protein>
<dbReference type="InterPro" id="IPR003663">
    <property type="entry name" value="Sugar/inositol_transpt"/>
</dbReference>
<dbReference type="InterPro" id="IPR005828">
    <property type="entry name" value="MFS_sugar_transport-like"/>
</dbReference>
<feature type="transmembrane region" description="Helical" evidence="8">
    <location>
        <begin position="503"/>
        <end position="529"/>
    </location>
</feature>
<name>A0AAE1FA97_PETCI</name>
<evidence type="ECO:0000313" key="10">
    <source>
        <dbReference type="EMBL" id="KAK3870207.1"/>
    </source>
</evidence>
<keyword evidence="5 8" id="KW-1133">Transmembrane helix</keyword>
<gene>
    <name evidence="10" type="ORF">Pcinc_024540</name>
</gene>
<dbReference type="PANTHER" id="PTHR48020:SF12">
    <property type="entry name" value="PROTON MYO-INOSITOL COTRANSPORTER"/>
    <property type="match status" value="1"/>
</dbReference>
<evidence type="ECO:0000256" key="1">
    <source>
        <dbReference type="ARBA" id="ARBA00004141"/>
    </source>
</evidence>
<dbReference type="AlphaFoldDB" id="A0AAE1FA97"/>
<evidence type="ECO:0000256" key="6">
    <source>
        <dbReference type="ARBA" id="ARBA00023136"/>
    </source>
</evidence>
<feature type="transmembrane region" description="Helical" evidence="8">
    <location>
        <begin position="216"/>
        <end position="239"/>
    </location>
</feature>
<dbReference type="InterPro" id="IPR050814">
    <property type="entry name" value="Myo-inositol_Transporter"/>
</dbReference>
<dbReference type="SUPFAM" id="SSF103473">
    <property type="entry name" value="MFS general substrate transporter"/>
    <property type="match status" value="1"/>
</dbReference>
<evidence type="ECO:0000256" key="5">
    <source>
        <dbReference type="ARBA" id="ARBA00022989"/>
    </source>
</evidence>
<comment type="similarity">
    <text evidence="2">Belongs to the major facilitator superfamily. Sugar transporter (TC 2.A.1.1) family.</text>
</comment>
<feature type="transmembrane region" description="Helical" evidence="8">
    <location>
        <begin position="367"/>
        <end position="389"/>
    </location>
</feature>
<dbReference type="PROSITE" id="PS00216">
    <property type="entry name" value="SUGAR_TRANSPORT_1"/>
    <property type="match status" value="1"/>
</dbReference>
<feature type="transmembrane region" description="Helical" evidence="8">
    <location>
        <begin position="541"/>
        <end position="563"/>
    </location>
</feature>
<feature type="transmembrane region" description="Helical" evidence="8">
    <location>
        <begin position="159"/>
        <end position="177"/>
    </location>
</feature>
<keyword evidence="11" id="KW-1185">Reference proteome</keyword>
<keyword evidence="6 8" id="KW-0472">Membrane</keyword>
<dbReference type="PANTHER" id="PTHR48020">
    <property type="entry name" value="PROTON MYO-INOSITOL COTRANSPORTER"/>
    <property type="match status" value="1"/>
</dbReference>
<dbReference type="InterPro" id="IPR020846">
    <property type="entry name" value="MFS_dom"/>
</dbReference>
<dbReference type="PRINTS" id="PR00171">
    <property type="entry name" value="SUGRTRNSPORT"/>
</dbReference>
<comment type="subcellular location">
    <subcellularLocation>
        <location evidence="1">Membrane</location>
        <topology evidence="1">Multi-pass membrane protein</topology>
    </subcellularLocation>
</comment>
<evidence type="ECO:0000259" key="9">
    <source>
        <dbReference type="PROSITE" id="PS50850"/>
    </source>
</evidence>
<feature type="compositionally biased region" description="Low complexity" evidence="7">
    <location>
        <begin position="16"/>
        <end position="70"/>
    </location>
</feature>
<reference evidence="10" key="1">
    <citation type="submission" date="2023-10" db="EMBL/GenBank/DDBJ databases">
        <title>Genome assemblies of two species of porcelain crab, Petrolisthes cinctipes and Petrolisthes manimaculis (Anomura: Porcellanidae).</title>
        <authorList>
            <person name="Angst P."/>
        </authorList>
    </citation>
    <scope>NUCLEOTIDE SEQUENCE</scope>
    <source>
        <strain evidence="10">PB745_01</strain>
        <tissue evidence="10">Gill</tissue>
    </source>
</reference>
<dbReference type="InterPro" id="IPR036259">
    <property type="entry name" value="MFS_trans_sf"/>
</dbReference>
<feature type="transmembrane region" description="Helical" evidence="8">
    <location>
        <begin position="127"/>
        <end position="147"/>
    </location>
</feature>
<dbReference type="Gene3D" id="1.20.1250.20">
    <property type="entry name" value="MFS general substrate transporter like domains"/>
    <property type="match status" value="1"/>
</dbReference>
<feature type="transmembrane region" description="Helical" evidence="8">
    <location>
        <begin position="396"/>
        <end position="421"/>
    </location>
</feature>
<feature type="region of interest" description="Disordered" evidence="7">
    <location>
        <begin position="1"/>
        <end position="76"/>
    </location>
</feature>
<feature type="transmembrane region" description="Helical" evidence="8">
    <location>
        <begin position="335"/>
        <end position="355"/>
    </location>
</feature>
<evidence type="ECO:0000256" key="4">
    <source>
        <dbReference type="ARBA" id="ARBA00022692"/>
    </source>
</evidence>
<evidence type="ECO:0000256" key="8">
    <source>
        <dbReference type="SAM" id="Phobius"/>
    </source>
</evidence>
<dbReference type="InterPro" id="IPR005829">
    <property type="entry name" value="Sugar_transporter_CS"/>
</dbReference>
<dbReference type="GO" id="GO:0016324">
    <property type="term" value="C:apical plasma membrane"/>
    <property type="evidence" value="ECO:0007669"/>
    <property type="project" value="TreeGrafter"/>
</dbReference>
<proteinExistence type="inferred from homology"/>
<evidence type="ECO:0000256" key="3">
    <source>
        <dbReference type="ARBA" id="ARBA00022448"/>
    </source>
</evidence>
<dbReference type="Pfam" id="PF00083">
    <property type="entry name" value="Sugar_tr"/>
    <property type="match status" value="2"/>
</dbReference>
<keyword evidence="3" id="KW-0813">Transport</keyword>
<dbReference type="Proteomes" id="UP001286313">
    <property type="component" value="Unassembled WGS sequence"/>
</dbReference>
<keyword evidence="4 8" id="KW-0812">Transmembrane</keyword>
<feature type="transmembrane region" description="Helical" evidence="8">
    <location>
        <begin position="183"/>
        <end position="204"/>
    </location>
</feature>
<dbReference type="PROSITE" id="PS50850">
    <property type="entry name" value="MFS"/>
    <property type="match status" value="1"/>
</dbReference>